<organism evidence="3 4">
    <name type="scientific">Roseovarius atlanticus</name>
    <dbReference type="NCBI Taxonomy" id="1641875"/>
    <lineage>
        <taxon>Bacteria</taxon>
        <taxon>Pseudomonadati</taxon>
        <taxon>Pseudomonadota</taxon>
        <taxon>Alphaproteobacteria</taxon>
        <taxon>Rhodobacterales</taxon>
        <taxon>Roseobacteraceae</taxon>
        <taxon>Roseovarius</taxon>
    </lineage>
</organism>
<dbReference type="Proteomes" id="UP000051295">
    <property type="component" value="Unassembled WGS sequence"/>
</dbReference>
<dbReference type="OrthoDB" id="9792500at2"/>
<dbReference type="Gene3D" id="3.40.50.620">
    <property type="entry name" value="HUPs"/>
    <property type="match status" value="1"/>
</dbReference>
<dbReference type="PATRIC" id="fig|1641875.4.peg.2410"/>
<dbReference type="InterPro" id="IPR014729">
    <property type="entry name" value="Rossmann-like_a/b/a_fold"/>
</dbReference>
<dbReference type="RefSeq" id="WP_057796372.1">
    <property type="nucleotide sequence ID" value="NZ_LAXJ01000027.1"/>
</dbReference>
<proteinExistence type="inferred from homology"/>
<dbReference type="Pfam" id="PF00582">
    <property type="entry name" value="Usp"/>
    <property type="match status" value="1"/>
</dbReference>
<evidence type="ECO:0000259" key="2">
    <source>
        <dbReference type="Pfam" id="PF00582"/>
    </source>
</evidence>
<gene>
    <name evidence="3" type="ORF">XM53_19365</name>
</gene>
<dbReference type="SUPFAM" id="SSF52402">
    <property type="entry name" value="Adenine nucleotide alpha hydrolases-like"/>
    <property type="match status" value="1"/>
</dbReference>
<dbReference type="PANTHER" id="PTHR46268">
    <property type="entry name" value="STRESS RESPONSE PROTEIN NHAX"/>
    <property type="match status" value="1"/>
</dbReference>
<keyword evidence="4" id="KW-1185">Reference proteome</keyword>
<protein>
    <recommendedName>
        <fullName evidence="2">UspA domain-containing protein</fullName>
    </recommendedName>
</protein>
<dbReference type="STRING" id="1641875.XM53_19365"/>
<comment type="similarity">
    <text evidence="1">Belongs to the universal stress protein A family.</text>
</comment>
<dbReference type="PRINTS" id="PR01438">
    <property type="entry name" value="UNVRSLSTRESS"/>
</dbReference>
<dbReference type="EMBL" id="LAXJ01000027">
    <property type="protein sequence ID" value="KRS10702.1"/>
    <property type="molecule type" value="Genomic_DNA"/>
</dbReference>
<reference evidence="3 4" key="1">
    <citation type="submission" date="2015-04" db="EMBL/GenBank/DDBJ databases">
        <title>The draft genome sequence of Roseovarius sp.R12b.</title>
        <authorList>
            <person name="Li G."/>
            <person name="Lai Q."/>
            <person name="Shao Z."/>
            <person name="Yan P."/>
        </authorList>
    </citation>
    <scope>NUCLEOTIDE SEQUENCE [LARGE SCALE GENOMIC DNA]</scope>
    <source>
        <strain evidence="3 4">R12B</strain>
    </source>
</reference>
<evidence type="ECO:0000256" key="1">
    <source>
        <dbReference type="ARBA" id="ARBA00008791"/>
    </source>
</evidence>
<dbReference type="AlphaFoldDB" id="A0A0T5NPW4"/>
<dbReference type="InterPro" id="IPR006015">
    <property type="entry name" value="Universal_stress_UspA"/>
</dbReference>
<feature type="domain" description="UspA" evidence="2">
    <location>
        <begin position="1"/>
        <end position="148"/>
    </location>
</feature>
<dbReference type="CDD" id="cd00293">
    <property type="entry name" value="USP-like"/>
    <property type="match status" value="1"/>
</dbReference>
<name>A0A0T5NPW4_9RHOB</name>
<sequence>MVEKILVPIDMADQETGIKTIKEGVVQTRAREGELTVMTVVPNIMAGLDWRYAIRGSMQGSEDYDLKAIVKEALTQLNKLVEDHTPSGMKVKTIARHGTAYEEILEVAKDIGASMIVLGAHRPSLSDYLIGPTASRVVRHAECSVNVMRDT</sequence>
<comment type="caution">
    <text evidence="3">The sequence shown here is derived from an EMBL/GenBank/DDBJ whole genome shotgun (WGS) entry which is preliminary data.</text>
</comment>
<evidence type="ECO:0000313" key="4">
    <source>
        <dbReference type="Proteomes" id="UP000051295"/>
    </source>
</evidence>
<dbReference type="InterPro" id="IPR006016">
    <property type="entry name" value="UspA"/>
</dbReference>
<accession>A0A0T5NPW4</accession>
<evidence type="ECO:0000313" key="3">
    <source>
        <dbReference type="EMBL" id="KRS10702.1"/>
    </source>
</evidence>
<dbReference type="PANTHER" id="PTHR46268:SF6">
    <property type="entry name" value="UNIVERSAL STRESS PROTEIN UP12"/>
    <property type="match status" value="1"/>
</dbReference>